<evidence type="ECO:0000256" key="2">
    <source>
        <dbReference type="ARBA" id="ARBA00023125"/>
    </source>
</evidence>
<keyword evidence="6" id="KW-1185">Reference proteome</keyword>
<proteinExistence type="predicted"/>
<evidence type="ECO:0000256" key="1">
    <source>
        <dbReference type="ARBA" id="ARBA00023015"/>
    </source>
</evidence>
<evidence type="ECO:0000313" key="6">
    <source>
        <dbReference type="Proteomes" id="UP000622648"/>
    </source>
</evidence>
<accession>A0ABQ1ST44</accession>
<evidence type="ECO:0000256" key="3">
    <source>
        <dbReference type="ARBA" id="ARBA00023163"/>
    </source>
</evidence>
<dbReference type="Proteomes" id="UP000622648">
    <property type="component" value="Unassembled WGS sequence"/>
</dbReference>
<dbReference type="InterPro" id="IPR000835">
    <property type="entry name" value="HTH_MarR-typ"/>
</dbReference>
<evidence type="ECO:0000313" key="5">
    <source>
        <dbReference type="EMBL" id="GGE54198.1"/>
    </source>
</evidence>
<name>A0ABQ1ST44_9SPHI</name>
<dbReference type="PRINTS" id="PR00598">
    <property type="entry name" value="HTHMARR"/>
</dbReference>
<dbReference type="EMBL" id="BMJO01000003">
    <property type="protein sequence ID" value="GGE54198.1"/>
    <property type="molecule type" value="Genomic_DNA"/>
</dbReference>
<gene>
    <name evidence="5" type="ORF">GCM10011413_20680</name>
</gene>
<dbReference type="InterPro" id="IPR036390">
    <property type="entry name" value="WH_DNA-bd_sf"/>
</dbReference>
<dbReference type="PANTHER" id="PTHR42756:SF1">
    <property type="entry name" value="TRANSCRIPTIONAL REPRESSOR OF EMRAB OPERON"/>
    <property type="match status" value="1"/>
</dbReference>
<protein>
    <recommendedName>
        <fullName evidence="4">HTH marR-type domain-containing protein</fullName>
    </recommendedName>
</protein>
<reference evidence="6" key="1">
    <citation type="journal article" date="2019" name="Int. J. Syst. Evol. Microbiol.">
        <title>The Global Catalogue of Microorganisms (GCM) 10K type strain sequencing project: providing services to taxonomists for standard genome sequencing and annotation.</title>
        <authorList>
            <consortium name="The Broad Institute Genomics Platform"/>
            <consortium name="The Broad Institute Genome Sequencing Center for Infectious Disease"/>
            <person name="Wu L."/>
            <person name="Ma J."/>
        </authorList>
    </citation>
    <scope>NUCLEOTIDE SEQUENCE [LARGE SCALE GENOMIC DNA]</scope>
    <source>
        <strain evidence="6">CGMCC 1.15644</strain>
    </source>
</reference>
<sequence length="204" mass="22786">MMYNLINELVTLVKTYEGSGANQAEDLHAFRKWLNSHFEDDQSSSTADPDWTGKDNGRSADSVINTSLVHLYRYAKIHAKAAITDSAFSTPDEFIYLISLVSGGSMSKTELIKQNIHDKPAGSLIIKRLLDKGLIEQQSSDLDKRSRMVQVTPKGSDHLKQSMDKIRLASAQVTAPLSSKEKKDLITLLLKLENFHQAQLVEKI</sequence>
<evidence type="ECO:0000259" key="4">
    <source>
        <dbReference type="PROSITE" id="PS50995"/>
    </source>
</evidence>
<dbReference type="Gene3D" id="1.10.10.10">
    <property type="entry name" value="Winged helix-like DNA-binding domain superfamily/Winged helix DNA-binding domain"/>
    <property type="match status" value="1"/>
</dbReference>
<dbReference type="SMART" id="SM00347">
    <property type="entry name" value="HTH_MARR"/>
    <property type="match status" value="1"/>
</dbReference>
<dbReference type="PANTHER" id="PTHR42756">
    <property type="entry name" value="TRANSCRIPTIONAL REGULATOR, MARR"/>
    <property type="match status" value="1"/>
</dbReference>
<dbReference type="RefSeq" id="WP_132530286.1">
    <property type="nucleotide sequence ID" value="NZ_BMJO01000003.1"/>
</dbReference>
<keyword evidence="2" id="KW-0238">DNA-binding</keyword>
<keyword evidence="3" id="KW-0804">Transcription</keyword>
<comment type="caution">
    <text evidence="5">The sequence shown here is derived from an EMBL/GenBank/DDBJ whole genome shotgun (WGS) entry which is preliminary data.</text>
</comment>
<organism evidence="5 6">
    <name type="scientific">Pedobacter psychrotolerans</name>
    <dbReference type="NCBI Taxonomy" id="1843235"/>
    <lineage>
        <taxon>Bacteria</taxon>
        <taxon>Pseudomonadati</taxon>
        <taxon>Bacteroidota</taxon>
        <taxon>Sphingobacteriia</taxon>
        <taxon>Sphingobacteriales</taxon>
        <taxon>Sphingobacteriaceae</taxon>
        <taxon>Pedobacter</taxon>
    </lineage>
</organism>
<keyword evidence="1" id="KW-0805">Transcription regulation</keyword>
<dbReference type="SUPFAM" id="SSF46785">
    <property type="entry name" value="Winged helix' DNA-binding domain"/>
    <property type="match status" value="1"/>
</dbReference>
<feature type="domain" description="HTH marR-type" evidence="4">
    <location>
        <begin position="61"/>
        <end position="194"/>
    </location>
</feature>
<dbReference type="PROSITE" id="PS50995">
    <property type="entry name" value="HTH_MARR_2"/>
    <property type="match status" value="1"/>
</dbReference>
<dbReference type="InterPro" id="IPR036388">
    <property type="entry name" value="WH-like_DNA-bd_sf"/>
</dbReference>